<keyword evidence="2" id="KW-1133">Transmembrane helix</keyword>
<evidence type="ECO:0000313" key="4">
    <source>
        <dbReference type="Proteomes" id="UP000245283"/>
    </source>
</evidence>
<proteinExistence type="predicted"/>
<dbReference type="AlphaFoldDB" id="A0A2V1JZR4"/>
<feature type="region of interest" description="Disordered" evidence="1">
    <location>
        <begin position="75"/>
        <end position="113"/>
    </location>
</feature>
<keyword evidence="2" id="KW-0812">Transmembrane</keyword>
<comment type="caution">
    <text evidence="3">The sequence shown here is derived from an EMBL/GenBank/DDBJ whole genome shotgun (WGS) entry which is preliminary data.</text>
</comment>
<accession>A0A2V1JZR4</accession>
<dbReference type="RefSeq" id="WP_109094555.1">
    <property type="nucleotide sequence ID" value="NZ_QETB01000007.1"/>
</dbReference>
<organism evidence="3 4">
    <name type="scientific">Ancrocorticia populi</name>
    <dbReference type="NCBI Taxonomy" id="2175228"/>
    <lineage>
        <taxon>Bacteria</taxon>
        <taxon>Bacillati</taxon>
        <taxon>Actinomycetota</taxon>
        <taxon>Actinomycetes</taxon>
        <taxon>Actinomycetales</taxon>
        <taxon>Actinomycetaceae</taxon>
        <taxon>Ancrocorticia</taxon>
    </lineage>
</organism>
<feature type="transmembrane region" description="Helical" evidence="2">
    <location>
        <begin position="46"/>
        <end position="66"/>
    </location>
</feature>
<feature type="transmembrane region" description="Helical" evidence="2">
    <location>
        <begin position="20"/>
        <end position="40"/>
    </location>
</feature>
<feature type="compositionally biased region" description="Polar residues" evidence="1">
    <location>
        <begin position="89"/>
        <end position="98"/>
    </location>
</feature>
<dbReference type="Proteomes" id="UP000245283">
    <property type="component" value="Unassembled WGS sequence"/>
</dbReference>
<sequence length="113" mass="11260">MNEAEESVAPKKPKGFNVKLFVLTLVLGVIVVVLLGLFSGASEASLWGWALAGAGVGALFGAILGANVQIADPKKVSEADTTEPGADSTVESAVNSGDGSDAAQSPEPPAPAI</sequence>
<evidence type="ECO:0000256" key="2">
    <source>
        <dbReference type="SAM" id="Phobius"/>
    </source>
</evidence>
<dbReference type="EMBL" id="QETB01000007">
    <property type="protein sequence ID" value="PWF24446.1"/>
    <property type="molecule type" value="Genomic_DNA"/>
</dbReference>
<reference evidence="4" key="1">
    <citation type="submission" date="2018-05" db="EMBL/GenBank/DDBJ databases">
        <authorList>
            <person name="Li Y."/>
        </authorList>
    </citation>
    <scope>NUCLEOTIDE SEQUENCE [LARGE SCALE GENOMIC DNA]</scope>
    <source>
        <strain evidence="4">sk1b4</strain>
    </source>
</reference>
<keyword evidence="2" id="KW-0472">Membrane</keyword>
<evidence type="ECO:0000313" key="3">
    <source>
        <dbReference type="EMBL" id="PWF24446.1"/>
    </source>
</evidence>
<protein>
    <submittedName>
        <fullName evidence="3">Uncharacterized protein</fullName>
    </submittedName>
</protein>
<evidence type="ECO:0000256" key="1">
    <source>
        <dbReference type="SAM" id="MobiDB-lite"/>
    </source>
</evidence>
<gene>
    <name evidence="3" type="ORF">DD236_11585</name>
</gene>
<keyword evidence="4" id="KW-1185">Reference proteome</keyword>
<name>A0A2V1JZR4_9ACTO</name>